<evidence type="ECO:0000313" key="2">
    <source>
        <dbReference type="EMBL" id="KAJ8342764.1"/>
    </source>
</evidence>
<evidence type="ECO:0000313" key="3">
    <source>
        <dbReference type="Proteomes" id="UP001152622"/>
    </source>
</evidence>
<sequence length="106" mass="11568">MPGRALHRRRRQAVGESKRERVGKSPNKPLQLQTRAQATPYPPGRAGPDSGYGWNNARTVLRFLLRGGHCANIHASVSRGQGINTSRRRLGRALLSSASPPEPGHT</sequence>
<comment type="caution">
    <text evidence="2">The sequence shown here is derived from an EMBL/GenBank/DDBJ whole genome shotgun (WGS) entry which is preliminary data.</text>
</comment>
<evidence type="ECO:0000256" key="1">
    <source>
        <dbReference type="SAM" id="MobiDB-lite"/>
    </source>
</evidence>
<proteinExistence type="predicted"/>
<protein>
    <submittedName>
        <fullName evidence="2">Uncharacterized protein</fullName>
    </submittedName>
</protein>
<dbReference type="Proteomes" id="UP001152622">
    <property type="component" value="Chromosome 14"/>
</dbReference>
<dbReference type="EMBL" id="JAINUF010000014">
    <property type="protein sequence ID" value="KAJ8342764.1"/>
    <property type="molecule type" value="Genomic_DNA"/>
</dbReference>
<keyword evidence="3" id="KW-1185">Reference proteome</keyword>
<accession>A0A9Q1IKG5</accession>
<organism evidence="2 3">
    <name type="scientific">Synaphobranchus kaupii</name>
    <name type="common">Kaup's arrowtooth eel</name>
    <dbReference type="NCBI Taxonomy" id="118154"/>
    <lineage>
        <taxon>Eukaryota</taxon>
        <taxon>Metazoa</taxon>
        <taxon>Chordata</taxon>
        <taxon>Craniata</taxon>
        <taxon>Vertebrata</taxon>
        <taxon>Euteleostomi</taxon>
        <taxon>Actinopterygii</taxon>
        <taxon>Neopterygii</taxon>
        <taxon>Teleostei</taxon>
        <taxon>Anguilliformes</taxon>
        <taxon>Synaphobranchidae</taxon>
        <taxon>Synaphobranchus</taxon>
    </lineage>
</organism>
<feature type="compositionally biased region" description="Basic residues" evidence="1">
    <location>
        <begin position="1"/>
        <end position="12"/>
    </location>
</feature>
<feature type="region of interest" description="Disordered" evidence="1">
    <location>
        <begin position="80"/>
        <end position="106"/>
    </location>
</feature>
<name>A0A9Q1IKG5_SYNKA</name>
<gene>
    <name evidence="2" type="ORF">SKAU_G00326920</name>
</gene>
<reference evidence="2" key="1">
    <citation type="journal article" date="2023" name="Science">
        <title>Genome structures resolve the early diversification of teleost fishes.</title>
        <authorList>
            <person name="Parey E."/>
            <person name="Louis A."/>
            <person name="Montfort J."/>
            <person name="Bouchez O."/>
            <person name="Roques C."/>
            <person name="Iampietro C."/>
            <person name="Lluch J."/>
            <person name="Castinel A."/>
            <person name="Donnadieu C."/>
            <person name="Desvignes T."/>
            <person name="Floi Bucao C."/>
            <person name="Jouanno E."/>
            <person name="Wen M."/>
            <person name="Mejri S."/>
            <person name="Dirks R."/>
            <person name="Jansen H."/>
            <person name="Henkel C."/>
            <person name="Chen W.J."/>
            <person name="Zahm M."/>
            <person name="Cabau C."/>
            <person name="Klopp C."/>
            <person name="Thompson A.W."/>
            <person name="Robinson-Rechavi M."/>
            <person name="Braasch I."/>
            <person name="Lecointre G."/>
            <person name="Bobe J."/>
            <person name="Postlethwait J.H."/>
            <person name="Berthelot C."/>
            <person name="Roest Crollius H."/>
            <person name="Guiguen Y."/>
        </authorList>
    </citation>
    <scope>NUCLEOTIDE SEQUENCE</scope>
    <source>
        <strain evidence="2">WJC10195</strain>
    </source>
</reference>
<feature type="region of interest" description="Disordered" evidence="1">
    <location>
        <begin position="1"/>
        <end position="53"/>
    </location>
</feature>
<dbReference type="AlphaFoldDB" id="A0A9Q1IKG5"/>
<feature type="compositionally biased region" description="Polar residues" evidence="1">
    <location>
        <begin position="28"/>
        <end position="37"/>
    </location>
</feature>